<dbReference type="Pfam" id="PF03109">
    <property type="entry name" value="ABC1"/>
    <property type="match status" value="1"/>
</dbReference>
<sequence>MNLEQQRQRAQQAFVDSGENIVVGTLEGISITLEQLKNTTADSNYVVETFNSGLTAVVFHLQIDGKSWTLKQKRAVSLVNNIDGQTSFLNEVQRRRDLTNLKQRESESFKHIVDTQFASFNDGIILSPWIEGEPLSTLNHDVFQQIFTAIVNLELHGLFEWDFCPGNILLNSQGEITLFDFGYMYQFNSSIHFNNNGLDTPLFHGVERFETRFFFDCLLKNTNNLSTEALFDLYKLEKQCALEAYQHKLQQLIVRNADTNVITWQQAINHRWQNALTNDEELQTLYLVERYRSNVLDLLDDLHGQSCSPYTLRKADLALSLIDQYFEIIQSQNGFFFGDETLSKSDLIAKYKELRVDAQRFQLNK</sequence>
<keyword evidence="3" id="KW-1185">Reference proteome</keyword>
<reference evidence="2 3" key="1">
    <citation type="submission" date="2018-01" db="EMBL/GenBank/DDBJ databases">
        <title>Whole genome sequencing of Histamine producing bacteria.</title>
        <authorList>
            <person name="Butler K."/>
        </authorList>
    </citation>
    <scope>NUCLEOTIDE SEQUENCE [LARGE SCALE GENOMIC DNA]</scope>
    <source>
        <strain evidence="2 3">JCM 12947</strain>
    </source>
</reference>
<dbReference type="AlphaFoldDB" id="A0A2T3JFS5"/>
<protein>
    <recommendedName>
        <fullName evidence="1">ABC1 atypical kinase-like domain-containing protein</fullName>
    </recommendedName>
</protein>
<dbReference type="Gene3D" id="1.10.510.10">
    <property type="entry name" value="Transferase(Phosphotransferase) domain 1"/>
    <property type="match status" value="1"/>
</dbReference>
<dbReference type="RefSeq" id="WP_107243310.1">
    <property type="nucleotide sequence ID" value="NZ_PYMJ01000013.1"/>
</dbReference>
<dbReference type="InterPro" id="IPR011009">
    <property type="entry name" value="Kinase-like_dom_sf"/>
</dbReference>
<comment type="caution">
    <text evidence="2">The sequence shown here is derived from an EMBL/GenBank/DDBJ whole genome shotgun (WGS) entry which is preliminary data.</text>
</comment>
<dbReference type="Proteomes" id="UP000240987">
    <property type="component" value="Unassembled WGS sequence"/>
</dbReference>
<dbReference type="EMBL" id="PYMJ01000013">
    <property type="protein sequence ID" value="PSU47687.1"/>
    <property type="molecule type" value="Genomic_DNA"/>
</dbReference>
<accession>A0A2T3JFS5</accession>
<evidence type="ECO:0000259" key="1">
    <source>
        <dbReference type="Pfam" id="PF03109"/>
    </source>
</evidence>
<organism evidence="2 3">
    <name type="scientific">Photobacterium frigidiphilum</name>
    <dbReference type="NCBI Taxonomy" id="264736"/>
    <lineage>
        <taxon>Bacteria</taxon>
        <taxon>Pseudomonadati</taxon>
        <taxon>Pseudomonadota</taxon>
        <taxon>Gammaproteobacteria</taxon>
        <taxon>Vibrionales</taxon>
        <taxon>Vibrionaceae</taxon>
        <taxon>Photobacterium</taxon>
    </lineage>
</organism>
<evidence type="ECO:0000313" key="2">
    <source>
        <dbReference type="EMBL" id="PSU47687.1"/>
    </source>
</evidence>
<evidence type="ECO:0000313" key="3">
    <source>
        <dbReference type="Proteomes" id="UP000240987"/>
    </source>
</evidence>
<dbReference type="OrthoDB" id="6211283at2"/>
<dbReference type="InterPro" id="IPR004147">
    <property type="entry name" value="ABC1_dom"/>
</dbReference>
<proteinExistence type="predicted"/>
<name>A0A2T3JFS5_9GAMM</name>
<feature type="domain" description="ABC1 atypical kinase-like" evidence="1">
    <location>
        <begin position="140"/>
        <end position="189"/>
    </location>
</feature>
<dbReference type="SUPFAM" id="SSF56112">
    <property type="entry name" value="Protein kinase-like (PK-like)"/>
    <property type="match status" value="2"/>
</dbReference>
<gene>
    <name evidence="2" type="ORF">C9J12_14155</name>
</gene>